<organism evidence="1 2">
    <name type="scientific">Oleiphilus messinensis</name>
    <dbReference type="NCBI Taxonomy" id="141451"/>
    <lineage>
        <taxon>Bacteria</taxon>
        <taxon>Pseudomonadati</taxon>
        <taxon>Pseudomonadota</taxon>
        <taxon>Gammaproteobacteria</taxon>
        <taxon>Oceanospirillales</taxon>
        <taxon>Oleiphilaceae</taxon>
        <taxon>Oleiphilus</taxon>
    </lineage>
</organism>
<accession>A0A1Y0I6S6</accession>
<dbReference type="Proteomes" id="UP000196027">
    <property type="component" value="Chromosome"/>
</dbReference>
<dbReference type="OrthoDB" id="7063662at2"/>
<dbReference type="KEGG" id="ome:OLMES_2068"/>
<name>A0A1Y0I6S6_9GAMM</name>
<sequence>MPHTDTEKSAHFFDHRRPRRLTTTSALTMLSMLASMSALEAQAQEPAVPRADGSTAVETIITVEKIVIPIGQQNSETSNTSGQTSTLPDKGLSMAEVNARWGQPEDIGKARGKPPITRWRYADFTVYFENSTVIHAVRHPNLMDP</sequence>
<reference evidence="1 2" key="1">
    <citation type="submission" date="2017-05" db="EMBL/GenBank/DDBJ databases">
        <title>Genomic insights into alkan degradation activity of Oleiphilus messinensis.</title>
        <authorList>
            <person name="Kozyavkin S.A."/>
            <person name="Slesarev A.I."/>
            <person name="Golyshin P.N."/>
            <person name="Korzhenkov A."/>
            <person name="Golyshina O.N."/>
            <person name="Toshchakov S.V."/>
        </authorList>
    </citation>
    <scope>NUCLEOTIDE SEQUENCE [LARGE SCALE GENOMIC DNA]</scope>
    <source>
        <strain evidence="1 2">ME102</strain>
    </source>
</reference>
<evidence type="ECO:0000313" key="2">
    <source>
        <dbReference type="Proteomes" id="UP000196027"/>
    </source>
</evidence>
<dbReference type="AlphaFoldDB" id="A0A1Y0I6S6"/>
<protein>
    <submittedName>
        <fullName evidence="1">Uncharacterized protein</fullName>
    </submittedName>
</protein>
<keyword evidence="2" id="KW-1185">Reference proteome</keyword>
<gene>
    <name evidence="1" type="ORF">OLMES_2068</name>
</gene>
<proteinExistence type="predicted"/>
<dbReference type="RefSeq" id="WP_157678245.1">
    <property type="nucleotide sequence ID" value="NZ_CP021425.1"/>
</dbReference>
<evidence type="ECO:0000313" key="1">
    <source>
        <dbReference type="EMBL" id="ARU56141.1"/>
    </source>
</evidence>
<dbReference type="EMBL" id="CP021425">
    <property type="protein sequence ID" value="ARU56141.1"/>
    <property type="molecule type" value="Genomic_DNA"/>
</dbReference>